<dbReference type="Proteomes" id="UP001047646">
    <property type="component" value="Chromosome"/>
</dbReference>
<dbReference type="InterPro" id="IPR029114">
    <property type="entry name" value="Ntox24"/>
</dbReference>
<proteinExistence type="predicted"/>
<organism evidence="3 4">
    <name type="scientific">Pseudomonas muyukensis</name>
    <dbReference type="NCBI Taxonomy" id="2842357"/>
    <lineage>
        <taxon>Bacteria</taxon>
        <taxon>Pseudomonadati</taxon>
        <taxon>Pseudomonadota</taxon>
        <taxon>Gammaproteobacteria</taxon>
        <taxon>Pseudomonadales</taxon>
        <taxon>Pseudomonadaceae</taxon>
        <taxon>Pseudomonas</taxon>
    </lineage>
</organism>
<sequence>MSGNFDKVNGPANGTLYRADNRRNITSYAVYDSQGMILKRVDVTGAAHTNIPTPHVIEYGRNKLPDGSIRVQSPSSKLPPRPATLEEIP</sequence>
<gene>
    <name evidence="3" type="ORF">KSS95_19620</name>
</gene>
<dbReference type="RefSeq" id="WP_217848869.1">
    <property type="nucleotide sequence ID" value="NZ_CP077073.1"/>
</dbReference>
<reference evidence="3" key="1">
    <citation type="journal article" date="2021" name="Microorganisms">
        <title>The Ever-Expanding Pseudomonas Genus: Description of 43 New Species and Partition of the Pseudomonas putida Group.</title>
        <authorList>
            <person name="Girard L."/>
            <person name="Lood C."/>
            <person name="Hofte M."/>
            <person name="Vandamme P."/>
            <person name="Rokni-Zadeh H."/>
            <person name="van Noort V."/>
            <person name="Lavigne R."/>
            <person name="De Mot R."/>
        </authorList>
    </citation>
    <scope>NUCLEOTIDE SEQUENCE</scope>
    <source>
        <strain evidence="3">COW39</strain>
    </source>
</reference>
<name>A0ABX8M5T1_9PSED</name>
<feature type="region of interest" description="Disordered" evidence="1">
    <location>
        <begin position="58"/>
        <end position="89"/>
    </location>
</feature>
<dbReference type="Pfam" id="PF15529">
    <property type="entry name" value="Ntox24"/>
    <property type="match status" value="1"/>
</dbReference>
<evidence type="ECO:0000256" key="1">
    <source>
        <dbReference type="SAM" id="MobiDB-lite"/>
    </source>
</evidence>
<dbReference type="EMBL" id="CP077073">
    <property type="protein sequence ID" value="QXH34340.1"/>
    <property type="molecule type" value="Genomic_DNA"/>
</dbReference>
<evidence type="ECO:0000313" key="3">
    <source>
        <dbReference type="EMBL" id="QXH34340.1"/>
    </source>
</evidence>
<protein>
    <recommendedName>
        <fullName evidence="2">Bacterial toxin 24 domain-containing protein</fullName>
    </recommendedName>
</protein>
<evidence type="ECO:0000259" key="2">
    <source>
        <dbReference type="Pfam" id="PF15529"/>
    </source>
</evidence>
<feature type="domain" description="Bacterial toxin 24" evidence="2">
    <location>
        <begin position="8"/>
        <end position="76"/>
    </location>
</feature>
<keyword evidence="4" id="KW-1185">Reference proteome</keyword>
<accession>A0ABX8M5T1</accession>
<evidence type="ECO:0000313" key="4">
    <source>
        <dbReference type="Proteomes" id="UP001047646"/>
    </source>
</evidence>